<proteinExistence type="predicted"/>
<protein>
    <submittedName>
        <fullName evidence="3">Ig-like domain-containing protein</fullName>
    </submittedName>
</protein>
<keyword evidence="2" id="KW-0472">Membrane</keyword>
<evidence type="ECO:0000313" key="4">
    <source>
        <dbReference type="Proteomes" id="UP001198983"/>
    </source>
</evidence>
<feature type="transmembrane region" description="Helical" evidence="2">
    <location>
        <begin position="10"/>
        <end position="28"/>
    </location>
</feature>
<keyword evidence="4" id="KW-1185">Reference proteome</keyword>
<organism evidence="3 4">
    <name type="scientific">Terrisporobacter hibernicus</name>
    <dbReference type="NCBI Taxonomy" id="2813371"/>
    <lineage>
        <taxon>Bacteria</taxon>
        <taxon>Bacillati</taxon>
        <taxon>Bacillota</taxon>
        <taxon>Clostridia</taxon>
        <taxon>Peptostreptococcales</taxon>
        <taxon>Peptostreptococcaceae</taxon>
        <taxon>Terrisporobacter</taxon>
    </lineage>
</organism>
<evidence type="ECO:0000256" key="2">
    <source>
        <dbReference type="SAM" id="Phobius"/>
    </source>
</evidence>
<keyword evidence="2" id="KW-0812">Transmembrane</keyword>
<sequence>MKKVDKDKKIIFIVVLLPLLFFVQYYLFKSGEIPPMIKGVNIKIIEGEYIQDIDKYVVKLGDNVVLSAGDYIKIPGYAKDPNIKFTILDNTKTIKLKNNSNKEKNTVILKALKTGYTSVAIMQNSRVLQKATIRVVDPSIEDLNVSVDGTLKYVGDEAEISSSVEVDYKEFNNSYNVTYESSNENVLKVINNKIKAVGVGKATVYAKSKDKVEARRYNIVARLKGIEINNSFDIAVGEAIKLKPKIITAPKNLTPPKTSYKFSQSKLPVERAVTFEDDGTIVGIRQGSEKITISCGEGENKRIEVVTINVKEGTLENSMVRNLYSKYIIEDNKLKIALSWDILNGATNYDIYIKDDIKGDSKFELYKSITQESFLKNSNIMINIELDEDIEEIAYEIYVVGRNEEGTSKPSNIESIKDTIIKDEEDADETEDEKEELPKDQT</sequence>
<evidence type="ECO:0000256" key="1">
    <source>
        <dbReference type="SAM" id="MobiDB-lite"/>
    </source>
</evidence>
<dbReference type="SUPFAM" id="SSF49373">
    <property type="entry name" value="Invasin/intimin cell-adhesion fragments"/>
    <property type="match status" value="1"/>
</dbReference>
<evidence type="ECO:0000313" key="3">
    <source>
        <dbReference type="EMBL" id="UEL48389.1"/>
    </source>
</evidence>
<dbReference type="KEGG" id="tem:JW646_02755"/>
<gene>
    <name evidence="3" type="ORF">JW646_02755</name>
</gene>
<dbReference type="InterPro" id="IPR008964">
    <property type="entry name" value="Invasin/intimin_cell_adhesion"/>
</dbReference>
<name>A0AAX2ZGB5_9FIRM</name>
<dbReference type="RefSeq" id="WP_228416505.1">
    <property type="nucleotide sequence ID" value="NZ_CP081135.1"/>
</dbReference>
<feature type="compositionally biased region" description="Acidic residues" evidence="1">
    <location>
        <begin position="423"/>
        <end position="435"/>
    </location>
</feature>
<keyword evidence="2" id="KW-1133">Transmembrane helix</keyword>
<feature type="region of interest" description="Disordered" evidence="1">
    <location>
        <begin position="405"/>
        <end position="442"/>
    </location>
</feature>
<dbReference type="AlphaFoldDB" id="A0AAX2ZGB5"/>
<dbReference type="Proteomes" id="UP001198983">
    <property type="component" value="Chromosome"/>
</dbReference>
<reference evidence="3 4" key="1">
    <citation type="journal article" date="2023" name="Int. J. Syst. Evol. Microbiol.">
        <title>Terrisporobacter hibernicus sp. nov., isolated from bovine faeces in Northern Ireland.</title>
        <authorList>
            <person name="Mitchell M."/>
            <person name="Nguyen S.V."/>
            <person name="Connor M."/>
            <person name="Fairley D.J."/>
            <person name="Donoghue O."/>
            <person name="Marshall H."/>
            <person name="Koolman L."/>
            <person name="McMullan G."/>
            <person name="Schaffer K.E."/>
            <person name="McGrath J.W."/>
            <person name="Fanning S."/>
        </authorList>
    </citation>
    <scope>NUCLEOTIDE SEQUENCE [LARGE SCALE GENOMIC DNA]</scope>
    <source>
        <strain evidence="3 4">MCA3</strain>
    </source>
</reference>
<dbReference type="EMBL" id="CP081135">
    <property type="protein sequence ID" value="UEL48389.1"/>
    <property type="molecule type" value="Genomic_DNA"/>
</dbReference>
<accession>A0AAX2ZGB5</accession>
<dbReference type="Gene3D" id="2.60.40.1080">
    <property type="match status" value="1"/>
</dbReference>